<keyword evidence="3" id="KW-0472">Membrane</keyword>
<keyword evidence="6" id="KW-1185">Reference proteome</keyword>
<feature type="signal peptide" evidence="4">
    <location>
        <begin position="1"/>
        <end position="20"/>
    </location>
</feature>
<dbReference type="AlphaFoldDB" id="A0A2H3BBT6"/>
<feature type="region of interest" description="Disordered" evidence="2">
    <location>
        <begin position="119"/>
        <end position="171"/>
    </location>
</feature>
<protein>
    <recommendedName>
        <fullName evidence="7">Mid2 domain-containing protein</fullName>
    </recommendedName>
</protein>
<dbReference type="EMBL" id="KZ293451">
    <property type="protein sequence ID" value="PBK64482.1"/>
    <property type="molecule type" value="Genomic_DNA"/>
</dbReference>
<feature type="transmembrane region" description="Helical" evidence="3">
    <location>
        <begin position="178"/>
        <end position="201"/>
    </location>
</feature>
<keyword evidence="1" id="KW-0175">Coiled coil</keyword>
<name>A0A2H3BBT6_9AGAR</name>
<feature type="compositionally biased region" description="Low complexity" evidence="2">
    <location>
        <begin position="123"/>
        <end position="166"/>
    </location>
</feature>
<dbReference type="Proteomes" id="UP000218334">
    <property type="component" value="Unassembled WGS sequence"/>
</dbReference>
<keyword evidence="3" id="KW-1133">Transmembrane helix</keyword>
<sequence length="321" mass="34501">MFFLFFQLCTIIALIPLVLSLNITLESAPEAFQSTLISLRWDHADPIEFVLGAFTVDGIVAASANQVVANFTADRIVNMTFNHTSLFGKDCVLLAWLPLPAAQPCNNFAESKPFSVTIGRPGPSATPSESAVSSSTVPGTIPTTSSPTTFSPTTSYSTSSVSGTASNVPPKPASHTGMIVGGVFGILALGCMVSASIYVLIRRRRSNVATPLLRPQDSVALVTLPRTSVNSRSISFHEEPETEVASEVSRAPLEGGNARMREEITTLENQIGGIEPLSEVSIRTEGENARMREEIAALEDRIRRMEAGYWNSPRPPSYRSA</sequence>
<evidence type="ECO:0000256" key="1">
    <source>
        <dbReference type="SAM" id="Coils"/>
    </source>
</evidence>
<evidence type="ECO:0000256" key="3">
    <source>
        <dbReference type="SAM" id="Phobius"/>
    </source>
</evidence>
<evidence type="ECO:0000256" key="4">
    <source>
        <dbReference type="SAM" id="SignalP"/>
    </source>
</evidence>
<evidence type="ECO:0000313" key="5">
    <source>
        <dbReference type="EMBL" id="PBK64482.1"/>
    </source>
</evidence>
<feature type="coiled-coil region" evidence="1">
    <location>
        <begin position="281"/>
        <end position="308"/>
    </location>
</feature>
<feature type="chain" id="PRO_5013789699" description="Mid2 domain-containing protein" evidence="4">
    <location>
        <begin position="21"/>
        <end position="321"/>
    </location>
</feature>
<keyword evidence="4" id="KW-0732">Signal</keyword>
<keyword evidence="3" id="KW-0812">Transmembrane</keyword>
<evidence type="ECO:0008006" key="7">
    <source>
        <dbReference type="Google" id="ProtNLM"/>
    </source>
</evidence>
<reference evidence="6" key="1">
    <citation type="journal article" date="2017" name="Nat. Ecol. Evol.">
        <title>Genome expansion and lineage-specific genetic innovations in the forest pathogenic fungi Armillaria.</title>
        <authorList>
            <person name="Sipos G."/>
            <person name="Prasanna A.N."/>
            <person name="Walter M.C."/>
            <person name="O'Connor E."/>
            <person name="Balint B."/>
            <person name="Krizsan K."/>
            <person name="Kiss B."/>
            <person name="Hess J."/>
            <person name="Varga T."/>
            <person name="Slot J."/>
            <person name="Riley R."/>
            <person name="Boka B."/>
            <person name="Rigling D."/>
            <person name="Barry K."/>
            <person name="Lee J."/>
            <person name="Mihaltcheva S."/>
            <person name="LaButti K."/>
            <person name="Lipzen A."/>
            <person name="Waldron R."/>
            <person name="Moloney N.M."/>
            <person name="Sperisen C."/>
            <person name="Kredics L."/>
            <person name="Vagvoelgyi C."/>
            <person name="Patrignani A."/>
            <person name="Fitzpatrick D."/>
            <person name="Nagy I."/>
            <person name="Doyle S."/>
            <person name="Anderson J.B."/>
            <person name="Grigoriev I.V."/>
            <person name="Gueldener U."/>
            <person name="Muensterkoetter M."/>
            <person name="Nagy L.G."/>
        </authorList>
    </citation>
    <scope>NUCLEOTIDE SEQUENCE [LARGE SCALE GENOMIC DNA]</scope>
    <source>
        <strain evidence="6">28-4</strain>
    </source>
</reference>
<evidence type="ECO:0000313" key="6">
    <source>
        <dbReference type="Proteomes" id="UP000218334"/>
    </source>
</evidence>
<evidence type="ECO:0000256" key="2">
    <source>
        <dbReference type="SAM" id="MobiDB-lite"/>
    </source>
</evidence>
<gene>
    <name evidence="5" type="ORF">ARMSODRAFT_463447</name>
</gene>
<accession>A0A2H3BBT6</accession>
<proteinExistence type="predicted"/>
<organism evidence="5 6">
    <name type="scientific">Armillaria solidipes</name>
    <dbReference type="NCBI Taxonomy" id="1076256"/>
    <lineage>
        <taxon>Eukaryota</taxon>
        <taxon>Fungi</taxon>
        <taxon>Dikarya</taxon>
        <taxon>Basidiomycota</taxon>
        <taxon>Agaricomycotina</taxon>
        <taxon>Agaricomycetes</taxon>
        <taxon>Agaricomycetidae</taxon>
        <taxon>Agaricales</taxon>
        <taxon>Marasmiineae</taxon>
        <taxon>Physalacriaceae</taxon>
        <taxon>Armillaria</taxon>
    </lineage>
</organism>